<feature type="transmembrane region" description="Helical" evidence="7">
    <location>
        <begin position="662"/>
        <end position="681"/>
    </location>
</feature>
<evidence type="ECO:0000313" key="11">
    <source>
        <dbReference type="Proteomes" id="UP001327560"/>
    </source>
</evidence>
<feature type="domain" description="SPX" evidence="9">
    <location>
        <begin position="2"/>
        <end position="336"/>
    </location>
</feature>
<feature type="region of interest" description="Disordered" evidence="6">
    <location>
        <begin position="187"/>
        <end position="206"/>
    </location>
</feature>
<keyword evidence="5 7" id="KW-0472">Membrane</keyword>
<sequence>MVKFSRELEATLVPEWKDAFVDYRQLKKHVKKIKFSFLRSSLRLFSSPSSAADAQNNGGRRSISLFDPIRSLAAFSCRRHDRPPPTDEENPFELALVQSREYEVKEFLKKLEKELEKVNGFYTDKEKEFCELFPVLNKQLQILLDLKQLLHQHYAHRLHRQGSATPRSPGNNSHTFLGRAASLAAESDSLAARREEEEEEEESLTEEVVAAMERNGVRFIGEGAKKVSNKEGRPRVARAALRIDIPATTPTLAISVMWEDLVNGIRRGEGTGRGGEYVNRKKVQRAEKMIRDAFLQLHRGLGFLKTYCSLNMEAFRKILKKFDKVSNNQRQDSTTFSRKVKASHFACSDQVIKVADEVERIFIKHFAGSDRKKGMKLLRPKQPTESHTITFLAGLFTGTFVTLYTAYGILAYLTGIFSSTSSEGSGIYVETVYPIFSMFALLGLHIFLYGCDIYAWRRTRTNHNFIFDFHPSTALKHRDAFLISAVLMTSVAVALLVHLVLRLVGVSQRHVDAIPGGFLLLFAGILICPLNIFYRSTRYCFIRVLRNIIFSPLYKVLMVDFFLADQLTSQIPLLKHMQFITCYFVAARFKSDPYDTCTNSQQYKIILYVVSFLPYFWRALQCVRRYLEEGCDVNQLANAGKYVSAMVAVAARGKYAADPTTMWLVIVLVTSIAATAYQLFWDFVKDWGLFDLRSENLFLRDKLILKSKWIYYFSIILNFVLRLAWIESVMQLGPRMGKVEYKLVQFTLASLEVVRRGHWNFYRVENEHLNNVGKFRAVKTVPLPFSELLCDD</sequence>
<evidence type="ECO:0000256" key="4">
    <source>
        <dbReference type="ARBA" id="ARBA00022989"/>
    </source>
</evidence>
<dbReference type="Pfam" id="PF03105">
    <property type="entry name" value="SPX"/>
    <property type="match status" value="1"/>
</dbReference>
<comment type="subcellular location">
    <subcellularLocation>
        <location evidence="1">Membrane</location>
        <topology evidence="1">Multi-pass membrane protein</topology>
    </subcellularLocation>
</comment>
<feature type="domain" description="EXS" evidence="8">
    <location>
        <begin position="598"/>
        <end position="792"/>
    </location>
</feature>
<dbReference type="PROSITE" id="PS51382">
    <property type="entry name" value="SPX"/>
    <property type="match status" value="1"/>
</dbReference>
<organism evidence="10 11">
    <name type="scientific">Canna indica</name>
    <name type="common">Indian-shot</name>
    <dbReference type="NCBI Taxonomy" id="4628"/>
    <lineage>
        <taxon>Eukaryota</taxon>
        <taxon>Viridiplantae</taxon>
        <taxon>Streptophyta</taxon>
        <taxon>Embryophyta</taxon>
        <taxon>Tracheophyta</taxon>
        <taxon>Spermatophyta</taxon>
        <taxon>Magnoliopsida</taxon>
        <taxon>Liliopsida</taxon>
        <taxon>Zingiberales</taxon>
        <taxon>Cannaceae</taxon>
        <taxon>Canna</taxon>
    </lineage>
</organism>
<feature type="transmembrane region" description="Helical" evidence="7">
    <location>
        <begin position="513"/>
        <end position="534"/>
    </location>
</feature>
<keyword evidence="11" id="KW-1185">Reference proteome</keyword>
<accession>A0AAQ3L2R8</accession>
<evidence type="ECO:0000313" key="10">
    <source>
        <dbReference type="EMBL" id="WOL19300.1"/>
    </source>
</evidence>
<reference evidence="10 11" key="1">
    <citation type="submission" date="2023-10" db="EMBL/GenBank/DDBJ databases">
        <title>Chromosome-scale genome assembly provides insights into flower coloration mechanisms of Canna indica.</title>
        <authorList>
            <person name="Li C."/>
        </authorList>
    </citation>
    <scope>NUCLEOTIDE SEQUENCE [LARGE SCALE GENOMIC DNA]</scope>
    <source>
        <tissue evidence="10">Flower</tissue>
    </source>
</reference>
<dbReference type="Pfam" id="PF03124">
    <property type="entry name" value="EXS"/>
    <property type="match status" value="1"/>
</dbReference>
<evidence type="ECO:0000256" key="3">
    <source>
        <dbReference type="ARBA" id="ARBA00022692"/>
    </source>
</evidence>
<dbReference type="InterPro" id="IPR052486">
    <property type="entry name" value="PHO1"/>
</dbReference>
<evidence type="ECO:0000256" key="2">
    <source>
        <dbReference type="ARBA" id="ARBA00009665"/>
    </source>
</evidence>
<gene>
    <name evidence="10" type="ORF">Cni_G28098</name>
</gene>
<dbReference type="GO" id="GO:0016036">
    <property type="term" value="P:cellular response to phosphate starvation"/>
    <property type="evidence" value="ECO:0007669"/>
    <property type="project" value="InterPro"/>
</dbReference>
<keyword evidence="3 7" id="KW-0812">Transmembrane</keyword>
<proteinExistence type="inferred from homology"/>
<dbReference type="PANTHER" id="PTHR48477:SF1">
    <property type="entry name" value="PHOSPHATE TRANSPORTER PHO1"/>
    <property type="match status" value="1"/>
</dbReference>
<dbReference type="Proteomes" id="UP001327560">
    <property type="component" value="Chromosome 9"/>
</dbReference>
<evidence type="ECO:0000259" key="8">
    <source>
        <dbReference type="PROSITE" id="PS51380"/>
    </source>
</evidence>
<dbReference type="PROSITE" id="PS51380">
    <property type="entry name" value="EXS"/>
    <property type="match status" value="1"/>
</dbReference>
<dbReference type="InterPro" id="IPR004342">
    <property type="entry name" value="EXS_C"/>
</dbReference>
<feature type="transmembrane region" description="Helical" evidence="7">
    <location>
        <begin position="433"/>
        <end position="456"/>
    </location>
</feature>
<dbReference type="EMBL" id="CP136898">
    <property type="protein sequence ID" value="WOL19300.1"/>
    <property type="molecule type" value="Genomic_DNA"/>
</dbReference>
<protein>
    <submittedName>
        <fullName evidence="10">Phosphate transporter PHO1-2-like</fullName>
    </submittedName>
</protein>
<feature type="compositionally biased region" description="Acidic residues" evidence="6">
    <location>
        <begin position="196"/>
        <end position="205"/>
    </location>
</feature>
<evidence type="ECO:0000256" key="1">
    <source>
        <dbReference type="ARBA" id="ARBA00004141"/>
    </source>
</evidence>
<feature type="transmembrane region" description="Helical" evidence="7">
    <location>
        <begin position="480"/>
        <end position="501"/>
    </location>
</feature>
<name>A0AAQ3L2R8_9LILI</name>
<feature type="transmembrane region" description="Helical" evidence="7">
    <location>
        <begin position="389"/>
        <end position="413"/>
    </location>
</feature>
<evidence type="ECO:0000256" key="6">
    <source>
        <dbReference type="SAM" id="MobiDB-lite"/>
    </source>
</evidence>
<keyword evidence="4 7" id="KW-1133">Transmembrane helix</keyword>
<feature type="transmembrane region" description="Helical" evidence="7">
    <location>
        <begin position="709"/>
        <end position="726"/>
    </location>
</feature>
<dbReference type="GO" id="GO:0016020">
    <property type="term" value="C:membrane"/>
    <property type="evidence" value="ECO:0007669"/>
    <property type="project" value="UniProtKB-SubCell"/>
</dbReference>
<comment type="similarity">
    <text evidence="2">Belongs to the SYG1 (TC 2.A.94) family.</text>
</comment>
<dbReference type="PANTHER" id="PTHR48477">
    <property type="entry name" value="PHOSPHATE TRANSPORTER PHO1"/>
    <property type="match status" value="1"/>
</dbReference>
<evidence type="ECO:0000256" key="7">
    <source>
        <dbReference type="SAM" id="Phobius"/>
    </source>
</evidence>
<dbReference type="InterPro" id="IPR004331">
    <property type="entry name" value="SPX_dom"/>
</dbReference>
<dbReference type="AlphaFoldDB" id="A0AAQ3L2R8"/>
<evidence type="ECO:0000256" key="5">
    <source>
        <dbReference type="ARBA" id="ARBA00023136"/>
    </source>
</evidence>
<evidence type="ECO:0000259" key="9">
    <source>
        <dbReference type="PROSITE" id="PS51382"/>
    </source>
</evidence>